<accession>A0A9W7KWG0</accession>
<dbReference type="PANTHER" id="PTHR33802">
    <property type="entry name" value="SI:CH211-161H7.5-RELATED"/>
    <property type="match status" value="1"/>
</dbReference>
<feature type="transmembrane region" description="Helical" evidence="1">
    <location>
        <begin position="225"/>
        <end position="241"/>
    </location>
</feature>
<feature type="transmembrane region" description="Helical" evidence="1">
    <location>
        <begin position="169"/>
        <end position="192"/>
    </location>
</feature>
<sequence length="295" mass="31562">MEDPLASPPPSTTNRGVNLLQLKLINLTSFIVTVALNGISSSGVISEQGVGDVSRSYPTKITPAGGAFGIWGIIYMVETFFVVYQFFGWPKTQKAESTLLHDIGFWYASVCACNSLWICTWVQGSNATTVISNVLIALLLFSLCKIYLNTNCWGGGRGALLTLAVDVHFSMYAGWVTVATIVATTISFTTVWDADDSTQTACAVIMLIVALLLVSFIVVTRRDCVWGWVLCWASYFISVANNGSDAADRDDPAISTTALCCSAVIGLLSLVVGGHAAMKVHSGESMRGGTVMEVK</sequence>
<feature type="transmembrane region" description="Helical" evidence="1">
    <location>
        <begin position="24"/>
        <end position="45"/>
    </location>
</feature>
<name>A0A9W7KWG0_9STRA</name>
<keyword evidence="1" id="KW-1133">Transmembrane helix</keyword>
<feature type="transmembrane region" description="Helical" evidence="1">
    <location>
        <begin position="130"/>
        <end position="148"/>
    </location>
</feature>
<evidence type="ECO:0000313" key="2">
    <source>
        <dbReference type="EMBL" id="GMI14237.1"/>
    </source>
</evidence>
<comment type="caution">
    <text evidence="2">The sequence shown here is derived from an EMBL/GenBank/DDBJ whole genome shotgun (WGS) entry which is preliminary data.</text>
</comment>
<protein>
    <submittedName>
        <fullName evidence="2">Uncharacterized protein</fullName>
    </submittedName>
</protein>
<keyword evidence="1" id="KW-0812">Transmembrane</keyword>
<reference evidence="3" key="1">
    <citation type="journal article" date="2023" name="Commun. Biol.">
        <title>Genome analysis of Parmales, the sister group of diatoms, reveals the evolutionary specialization of diatoms from phago-mixotrophs to photoautotrophs.</title>
        <authorList>
            <person name="Ban H."/>
            <person name="Sato S."/>
            <person name="Yoshikawa S."/>
            <person name="Yamada K."/>
            <person name="Nakamura Y."/>
            <person name="Ichinomiya M."/>
            <person name="Sato N."/>
            <person name="Blanc-Mathieu R."/>
            <person name="Endo H."/>
            <person name="Kuwata A."/>
            <person name="Ogata H."/>
        </authorList>
    </citation>
    <scope>NUCLEOTIDE SEQUENCE [LARGE SCALE GENOMIC DNA]</scope>
    <source>
        <strain evidence="3">NIES 3699</strain>
    </source>
</reference>
<dbReference type="Proteomes" id="UP001165160">
    <property type="component" value="Unassembled WGS sequence"/>
</dbReference>
<feature type="transmembrane region" description="Helical" evidence="1">
    <location>
        <begin position="198"/>
        <end position="218"/>
    </location>
</feature>
<evidence type="ECO:0000256" key="1">
    <source>
        <dbReference type="SAM" id="Phobius"/>
    </source>
</evidence>
<evidence type="ECO:0000313" key="3">
    <source>
        <dbReference type="Proteomes" id="UP001165160"/>
    </source>
</evidence>
<gene>
    <name evidence="2" type="ORF">TrVE_jg1136</name>
</gene>
<proteinExistence type="predicted"/>
<dbReference type="EMBL" id="BRXX01000493">
    <property type="protein sequence ID" value="GMI14237.1"/>
    <property type="molecule type" value="Genomic_DNA"/>
</dbReference>
<dbReference type="AlphaFoldDB" id="A0A9W7KWG0"/>
<keyword evidence="1" id="KW-0472">Membrane</keyword>
<feature type="transmembrane region" description="Helical" evidence="1">
    <location>
        <begin position="65"/>
        <end position="87"/>
    </location>
</feature>
<organism evidence="2 3">
    <name type="scientific">Triparma verrucosa</name>
    <dbReference type="NCBI Taxonomy" id="1606542"/>
    <lineage>
        <taxon>Eukaryota</taxon>
        <taxon>Sar</taxon>
        <taxon>Stramenopiles</taxon>
        <taxon>Ochrophyta</taxon>
        <taxon>Bolidophyceae</taxon>
        <taxon>Parmales</taxon>
        <taxon>Triparmaceae</taxon>
        <taxon>Triparma</taxon>
    </lineage>
</organism>
<keyword evidence="3" id="KW-1185">Reference proteome</keyword>
<feature type="transmembrane region" description="Helical" evidence="1">
    <location>
        <begin position="253"/>
        <end position="277"/>
    </location>
</feature>
<dbReference type="PANTHER" id="PTHR33802:SF1">
    <property type="entry name" value="XK-RELATED PROTEIN"/>
    <property type="match status" value="1"/>
</dbReference>